<dbReference type="SUPFAM" id="SSF57845">
    <property type="entry name" value="B-box zinc-binding domain"/>
    <property type="match status" value="1"/>
</dbReference>
<keyword evidence="1" id="KW-0175">Coiled coil</keyword>
<sequence>MSNNDTCVVCELYGIIYLCEYCGRKLCSACLPYHQNESCSDLGSVSASCNCALHDIIVSGYCNECSELTCVECNHHTKHEIHPVKVVHNNIKRDLRAVKDDFDLLCSKLNSYDEICASKIKELSLIKQQIEYEGNKWTYHILRKKQSLVSIVDGKIGQLQDNCQELELLLTTAKACYSNLENSNVWTFLKSWLKIKHTKEEFESMEPCPYLLQKLKFRPGVEDSFDVSNLFGNLIVDINQEYEKGVVSEEKESYEEEVDKLSIQLSSVTNQESQGETGPLKSTTSKKKGIELKKELKELSLRRAKWTNYMNAREKDQQKEFLSQLNIDEGNVNNYKCEIESAGQKIEQLKDENSVIAKKLDSLKEESNQKVTNMLKNHKDEVDLLKKQNQDLQHRLSRKQDELKSLRTVVNSVIELKKGKAKSSA</sequence>
<organism evidence="3 4">
    <name type="scientific">Mytilus coruscus</name>
    <name type="common">Sea mussel</name>
    <dbReference type="NCBI Taxonomy" id="42192"/>
    <lineage>
        <taxon>Eukaryota</taxon>
        <taxon>Metazoa</taxon>
        <taxon>Spiralia</taxon>
        <taxon>Lophotrochozoa</taxon>
        <taxon>Mollusca</taxon>
        <taxon>Bivalvia</taxon>
        <taxon>Autobranchia</taxon>
        <taxon>Pteriomorphia</taxon>
        <taxon>Mytilida</taxon>
        <taxon>Mytiloidea</taxon>
        <taxon>Mytilidae</taxon>
        <taxon>Mytilinae</taxon>
        <taxon>Mytilus</taxon>
    </lineage>
</organism>
<dbReference type="AlphaFoldDB" id="A0A6J8CRD9"/>
<feature type="compositionally biased region" description="Polar residues" evidence="2">
    <location>
        <begin position="267"/>
        <end position="283"/>
    </location>
</feature>
<evidence type="ECO:0008006" key="5">
    <source>
        <dbReference type="Google" id="ProtNLM"/>
    </source>
</evidence>
<keyword evidence="4" id="KW-1185">Reference proteome</keyword>
<dbReference type="Proteomes" id="UP000507470">
    <property type="component" value="Unassembled WGS sequence"/>
</dbReference>
<evidence type="ECO:0000256" key="1">
    <source>
        <dbReference type="SAM" id="Coils"/>
    </source>
</evidence>
<dbReference type="OrthoDB" id="6046849at2759"/>
<evidence type="ECO:0000256" key="2">
    <source>
        <dbReference type="SAM" id="MobiDB-lite"/>
    </source>
</evidence>
<name>A0A6J8CRD9_MYTCO</name>
<dbReference type="EMBL" id="CACVKT020005972">
    <property type="protein sequence ID" value="CAC5399098.1"/>
    <property type="molecule type" value="Genomic_DNA"/>
</dbReference>
<reference evidence="3 4" key="1">
    <citation type="submission" date="2020-06" db="EMBL/GenBank/DDBJ databases">
        <authorList>
            <person name="Li R."/>
            <person name="Bekaert M."/>
        </authorList>
    </citation>
    <scope>NUCLEOTIDE SEQUENCE [LARGE SCALE GENOMIC DNA]</scope>
    <source>
        <strain evidence="4">wild</strain>
    </source>
</reference>
<feature type="coiled-coil region" evidence="1">
    <location>
        <begin position="332"/>
        <end position="409"/>
    </location>
</feature>
<proteinExistence type="predicted"/>
<protein>
    <recommendedName>
        <fullName evidence="5">B box-type domain-containing protein</fullName>
    </recommendedName>
</protein>
<accession>A0A6J8CRD9</accession>
<feature type="region of interest" description="Disordered" evidence="2">
    <location>
        <begin position="267"/>
        <end position="287"/>
    </location>
</feature>
<gene>
    <name evidence="3" type="ORF">MCOR_33391</name>
</gene>
<evidence type="ECO:0000313" key="4">
    <source>
        <dbReference type="Proteomes" id="UP000507470"/>
    </source>
</evidence>
<evidence type="ECO:0000313" key="3">
    <source>
        <dbReference type="EMBL" id="CAC5399098.1"/>
    </source>
</evidence>